<dbReference type="OrthoDB" id="2438119at2759"/>
<evidence type="ECO:0000313" key="6">
    <source>
        <dbReference type="Proteomes" id="UP000789508"/>
    </source>
</evidence>
<keyword evidence="2" id="KW-0233">DNA recombination</keyword>
<feature type="coiled-coil region" evidence="3">
    <location>
        <begin position="269"/>
        <end position="303"/>
    </location>
</feature>
<feature type="non-terminal residue" evidence="5">
    <location>
        <position position="439"/>
    </location>
</feature>
<accession>A0A9N9N333</accession>
<dbReference type="PANTHER" id="PTHR30349:SF41">
    <property type="entry name" value="INTEGRASE_RECOMBINASE PROTEIN MJ0367-RELATED"/>
    <property type="match status" value="1"/>
</dbReference>
<evidence type="ECO:0000256" key="1">
    <source>
        <dbReference type="ARBA" id="ARBA00023125"/>
    </source>
</evidence>
<dbReference type="GO" id="GO:0006310">
    <property type="term" value="P:DNA recombination"/>
    <property type="evidence" value="ECO:0007669"/>
    <property type="project" value="UniProtKB-KW"/>
</dbReference>
<dbReference type="GO" id="GO:0003677">
    <property type="term" value="F:DNA binding"/>
    <property type="evidence" value="ECO:0007669"/>
    <property type="project" value="UniProtKB-KW"/>
</dbReference>
<dbReference type="InterPro" id="IPR013762">
    <property type="entry name" value="Integrase-like_cat_sf"/>
</dbReference>
<evidence type="ECO:0000259" key="4">
    <source>
        <dbReference type="PROSITE" id="PS51898"/>
    </source>
</evidence>
<dbReference type="Gene3D" id="1.10.443.10">
    <property type="entry name" value="Intergrase catalytic core"/>
    <property type="match status" value="1"/>
</dbReference>
<feature type="domain" description="Tyr recombinase" evidence="4">
    <location>
        <begin position="3"/>
        <end position="173"/>
    </location>
</feature>
<dbReference type="InterPro" id="IPR011010">
    <property type="entry name" value="DNA_brk_join_enz"/>
</dbReference>
<name>A0A9N9N333_9GLOM</name>
<keyword evidence="1" id="KW-0238">DNA-binding</keyword>
<dbReference type="AlphaFoldDB" id="A0A9N9N333"/>
<dbReference type="InterPro" id="IPR050090">
    <property type="entry name" value="Tyrosine_recombinase_XerCD"/>
</dbReference>
<protein>
    <submittedName>
        <fullName evidence="5">9179_t:CDS:1</fullName>
    </submittedName>
</protein>
<dbReference type="PROSITE" id="PS51898">
    <property type="entry name" value="TYR_RECOMBINASE"/>
    <property type="match status" value="1"/>
</dbReference>
<dbReference type="PANTHER" id="PTHR30349">
    <property type="entry name" value="PHAGE INTEGRASE-RELATED"/>
    <property type="match status" value="1"/>
</dbReference>
<gene>
    <name evidence="5" type="ORF">ALEPTO_LOCUS11467</name>
</gene>
<dbReference type="Proteomes" id="UP000789508">
    <property type="component" value="Unassembled WGS sequence"/>
</dbReference>
<dbReference type="SUPFAM" id="SSF56349">
    <property type="entry name" value="DNA breaking-rejoining enzymes"/>
    <property type="match status" value="1"/>
</dbReference>
<reference evidence="5" key="1">
    <citation type="submission" date="2021-06" db="EMBL/GenBank/DDBJ databases">
        <authorList>
            <person name="Kallberg Y."/>
            <person name="Tangrot J."/>
            <person name="Rosling A."/>
        </authorList>
    </citation>
    <scope>NUCLEOTIDE SEQUENCE</scope>
    <source>
        <strain evidence="5">FL130A</strain>
    </source>
</reference>
<dbReference type="InterPro" id="IPR002104">
    <property type="entry name" value="Integrase_catalytic"/>
</dbReference>
<evidence type="ECO:0000256" key="2">
    <source>
        <dbReference type="ARBA" id="ARBA00023172"/>
    </source>
</evidence>
<keyword evidence="6" id="KW-1185">Reference proteome</keyword>
<evidence type="ECO:0000256" key="3">
    <source>
        <dbReference type="SAM" id="Coils"/>
    </source>
</evidence>
<keyword evidence="3" id="KW-0175">Coiled coil</keyword>
<dbReference type="GO" id="GO:0015074">
    <property type="term" value="P:DNA integration"/>
    <property type="evidence" value="ECO:0007669"/>
    <property type="project" value="InterPro"/>
</dbReference>
<proteinExistence type="predicted"/>
<evidence type="ECO:0000313" key="5">
    <source>
        <dbReference type="EMBL" id="CAG8698247.1"/>
    </source>
</evidence>
<dbReference type="Pfam" id="PF00589">
    <property type="entry name" value="Phage_integrase"/>
    <property type="match status" value="1"/>
</dbReference>
<organism evidence="5 6">
    <name type="scientific">Ambispora leptoticha</name>
    <dbReference type="NCBI Taxonomy" id="144679"/>
    <lineage>
        <taxon>Eukaryota</taxon>
        <taxon>Fungi</taxon>
        <taxon>Fungi incertae sedis</taxon>
        <taxon>Mucoromycota</taxon>
        <taxon>Glomeromycotina</taxon>
        <taxon>Glomeromycetes</taxon>
        <taxon>Archaeosporales</taxon>
        <taxon>Ambisporaceae</taxon>
        <taxon>Ambispora</taxon>
    </lineage>
</organism>
<comment type="caution">
    <text evidence="5">The sequence shown here is derived from an EMBL/GenBank/DDBJ whole genome shotgun (WGS) entry which is preliminary data.</text>
</comment>
<dbReference type="EMBL" id="CAJVPS010018663">
    <property type="protein sequence ID" value="CAG8698247.1"/>
    <property type="molecule type" value="Genomic_DNA"/>
</dbReference>
<sequence>MRKFFTTITETELAQLKQARFEKNDQVYHRNNLILDFLLYTGLRVSELVNLKHRDWQEQSLKIHGKGNKIRQVLLPPFLEQYFKPGAKGYLFTNQNGRKLLTDKVREIIRTRTKLAGLRKWVSPHTFRRSFATLLDKRKVRMTTIQKLLGHSNLETTAQYIHNDFESIYEDYTKGYFQQNYLQRKGVVKTSEVVKKENEMVVKSESLPPKEILPLNLQPASIVVNDILQPLPPCQICPNMNANYGTNKTYCLNCDLKTNQQEITPFGLVQQLQEKVKEQQETINRLKDKLREKDSENKSLIENITKLKKPIQNQTNFLSMPNLYALINKHKNYQTIQHLYSQQEIKEREFLKSLLDKLWSFAACQKYLPCLTTNQYCCHCIKTDRTIQQRPCGYCQNQPLGQETQIDQSRISHYNYQDYKARLRQEKDLIYQPGQGYSQ</sequence>